<dbReference type="GO" id="GO:0016020">
    <property type="term" value="C:membrane"/>
    <property type="evidence" value="ECO:0007669"/>
    <property type="project" value="UniProtKB-SubCell"/>
</dbReference>
<feature type="transmembrane region" description="Helical" evidence="6">
    <location>
        <begin position="27"/>
        <end position="47"/>
    </location>
</feature>
<gene>
    <name evidence="8" type="ORF">IE331_15610</name>
</gene>
<dbReference type="RefSeq" id="WP_192144395.1">
    <property type="nucleotide sequence ID" value="NZ_JACYXZ010000005.1"/>
</dbReference>
<dbReference type="PANTHER" id="PTHR31310:SF7">
    <property type="entry name" value="PA-PHOSPHATASE RELATED-FAMILY PROTEIN DDB_G0268928"/>
    <property type="match status" value="1"/>
</dbReference>
<dbReference type="InterPro" id="IPR026841">
    <property type="entry name" value="Aur1/Ipt1"/>
</dbReference>
<dbReference type="EMBL" id="JACYXZ010000005">
    <property type="protein sequence ID" value="MBD8871052.1"/>
    <property type="molecule type" value="Genomic_DNA"/>
</dbReference>
<feature type="region of interest" description="Disordered" evidence="5">
    <location>
        <begin position="253"/>
        <end position="278"/>
    </location>
</feature>
<evidence type="ECO:0000256" key="2">
    <source>
        <dbReference type="ARBA" id="ARBA00022692"/>
    </source>
</evidence>
<sequence>MSILDRAPAPLSVPSLPRLTAPARPRIPFLVAQLALLTVAVGVYFGVRNLTAGDAALAERNAGWLVGLERSLGLYLERDVQQWALGLDGPVVAVVNAIYIWGHWPVIAATLTWLAVRHREAFRVHRNALLLSGLVGMVIVAGFPVAPPRLMDLGFVDTVTAHSDAYRVLQPPSFTNQYAAMPSFHVGWDLLMGIALAREASRAWVRAIGRALPVLMLVAVVVSGNHYLLDAVVGDAIVLGSLAIATAWAARPGVRPDPPALPRRPRPDSPDAPSRRRG</sequence>
<evidence type="ECO:0000313" key="9">
    <source>
        <dbReference type="Proteomes" id="UP000616839"/>
    </source>
</evidence>
<accession>A0A927Q2A6</accession>
<keyword evidence="9" id="KW-1185">Reference proteome</keyword>
<feature type="transmembrane region" description="Helical" evidence="6">
    <location>
        <begin position="128"/>
        <end position="146"/>
    </location>
</feature>
<comment type="caution">
    <text evidence="8">The sequence shown here is derived from an EMBL/GenBank/DDBJ whole genome shotgun (WGS) entry which is preliminary data.</text>
</comment>
<keyword evidence="2 6" id="KW-0812">Transmembrane</keyword>
<protein>
    <submittedName>
        <fullName evidence="8">Phosphatase PAP2 family protein</fullName>
    </submittedName>
</protein>
<dbReference type="AlphaFoldDB" id="A0A927Q2A6"/>
<keyword evidence="4 6" id="KW-0472">Membrane</keyword>
<evidence type="ECO:0000259" key="7">
    <source>
        <dbReference type="Pfam" id="PF14378"/>
    </source>
</evidence>
<name>A0A927Q2A6_9ACTN</name>
<dbReference type="CDD" id="cd03386">
    <property type="entry name" value="PAP2_Aur1_like"/>
    <property type="match status" value="1"/>
</dbReference>
<organism evidence="8 9">
    <name type="scientific">Nocardioides donggukensis</name>
    <dbReference type="NCBI Taxonomy" id="2774019"/>
    <lineage>
        <taxon>Bacteria</taxon>
        <taxon>Bacillati</taxon>
        <taxon>Actinomycetota</taxon>
        <taxon>Actinomycetes</taxon>
        <taxon>Propionibacteriales</taxon>
        <taxon>Nocardioidaceae</taxon>
        <taxon>Nocardioides</taxon>
    </lineage>
</organism>
<dbReference type="Proteomes" id="UP000616839">
    <property type="component" value="Unassembled WGS sequence"/>
</dbReference>
<dbReference type="PANTHER" id="PTHR31310">
    <property type="match status" value="1"/>
</dbReference>
<dbReference type="InterPro" id="IPR052185">
    <property type="entry name" value="IPC_Synthase-Related"/>
</dbReference>
<evidence type="ECO:0000256" key="1">
    <source>
        <dbReference type="ARBA" id="ARBA00004141"/>
    </source>
</evidence>
<evidence type="ECO:0000256" key="6">
    <source>
        <dbReference type="SAM" id="Phobius"/>
    </source>
</evidence>
<evidence type="ECO:0000256" key="4">
    <source>
        <dbReference type="ARBA" id="ARBA00023136"/>
    </source>
</evidence>
<reference evidence="8" key="1">
    <citation type="submission" date="2020-09" db="EMBL/GenBank/DDBJ databases">
        <title>Nocardioides sp. strain MJB4 16S ribosomal RNA gene Genome sequencing and assembly.</title>
        <authorList>
            <person name="Kim I."/>
        </authorList>
    </citation>
    <scope>NUCLEOTIDE SEQUENCE</scope>
    <source>
        <strain evidence="8">MJB4</strain>
    </source>
</reference>
<keyword evidence="3 6" id="KW-1133">Transmembrane helix</keyword>
<proteinExistence type="predicted"/>
<feature type="transmembrane region" description="Helical" evidence="6">
    <location>
        <begin position="98"/>
        <end position="116"/>
    </location>
</feature>
<comment type="subcellular location">
    <subcellularLocation>
        <location evidence="1">Membrane</location>
        <topology evidence="1">Multi-pass membrane protein</topology>
    </subcellularLocation>
</comment>
<dbReference type="Pfam" id="PF14378">
    <property type="entry name" value="PAP2_3"/>
    <property type="match status" value="1"/>
</dbReference>
<feature type="domain" description="Inositolphosphotransferase Aur1/Ipt1" evidence="7">
    <location>
        <begin position="64"/>
        <end position="243"/>
    </location>
</feature>
<evidence type="ECO:0000313" key="8">
    <source>
        <dbReference type="EMBL" id="MBD8871052.1"/>
    </source>
</evidence>
<evidence type="ECO:0000256" key="3">
    <source>
        <dbReference type="ARBA" id="ARBA00022989"/>
    </source>
</evidence>
<evidence type="ECO:0000256" key="5">
    <source>
        <dbReference type="SAM" id="MobiDB-lite"/>
    </source>
</evidence>